<organism evidence="2">
    <name type="scientific">Rosellinia necatrix</name>
    <name type="common">White root-rot fungus</name>
    <dbReference type="NCBI Taxonomy" id="77044"/>
    <lineage>
        <taxon>Eukaryota</taxon>
        <taxon>Fungi</taxon>
        <taxon>Dikarya</taxon>
        <taxon>Ascomycota</taxon>
        <taxon>Pezizomycotina</taxon>
        <taxon>Sordariomycetes</taxon>
        <taxon>Xylariomycetidae</taxon>
        <taxon>Xylariales</taxon>
        <taxon>Xylariaceae</taxon>
        <taxon>Rosellinia</taxon>
    </lineage>
</organism>
<sequence>MEGASPNKPVEVSSTGSPFRVTEPEPEPTPALGSNTSMQSSYNPEDGQQRQDDMSEESIDSPGIWERTSALPPTDDPKLRPRTTLLKRKAIPEDSRDDDYDLPCLNELRDKKRKIALHSEFKRSLKTNATLTPIQFADGIMAFDGAKFRDLPMDMQRVVAD</sequence>
<evidence type="ECO:0000256" key="1">
    <source>
        <dbReference type="SAM" id="MobiDB-lite"/>
    </source>
</evidence>
<dbReference type="AlphaFoldDB" id="A0A1S8A7K5"/>
<protein>
    <submittedName>
        <fullName evidence="2">Uncharacterized protein</fullName>
    </submittedName>
</protein>
<gene>
    <name evidence="2" type="ORF">SAMD00023353_2001600</name>
</gene>
<dbReference type="Proteomes" id="UP000054516">
    <property type="component" value="Unassembled WGS sequence"/>
</dbReference>
<feature type="region of interest" description="Disordered" evidence="1">
    <location>
        <begin position="1"/>
        <end position="99"/>
    </location>
</feature>
<dbReference type="EMBL" id="DF977465">
    <property type="protein sequence ID" value="GAW26078.1"/>
    <property type="molecule type" value="Genomic_DNA"/>
</dbReference>
<evidence type="ECO:0000313" key="3">
    <source>
        <dbReference type="Proteomes" id="UP000054516"/>
    </source>
</evidence>
<evidence type="ECO:0000313" key="2">
    <source>
        <dbReference type="EMBL" id="GAW26078.1"/>
    </source>
</evidence>
<accession>A0A1S8A7K5</accession>
<feature type="compositionally biased region" description="Polar residues" evidence="1">
    <location>
        <begin position="32"/>
        <end position="43"/>
    </location>
</feature>
<keyword evidence="3" id="KW-1185">Reference proteome</keyword>
<name>A0A1S8A7K5_ROSNE</name>
<proteinExistence type="predicted"/>
<reference evidence="2" key="1">
    <citation type="submission" date="2016-03" db="EMBL/GenBank/DDBJ databases">
        <title>Draft genome sequence of Rosellinia necatrix.</title>
        <authorList>
            <person name="Kanematsu S."/>
        </authorList>
    </citation>
    <scope>NUCLEOTIDE SEQUENCE [LARGE SCALE GENOMIC DNA]</scope>
    <source>
        <strain evidence="2">W97</strain>
    </source>
</reference>